<evidence type="ECO:0000313" key="2">
    <source>
        <dbReference type="EMBL" id="ADH66568.1"/>
    </source>
</evidence>
<dbReference type="Proteomes" id="UP000002219">
    <property type="component" value="Chromosome 1"/>
</dbReference>
<protein>
    <submittedName>
        <fullName evidence="2">Uncharacterized protein</fullName>
    </submittedName>
</protein>
<name>D7B1U7_NOCDD</name>
<keyword evidence="3" id="KW-1185">Reference proteome</keyword>
<dbReference type="EMBL" id="CP002040">
    <property type="protein sequence ID" value="ADH66568.1"/>
    <property type="molecule type" value="Genomic_DNA"/>
</dbReference>
<reference evidence="2 3" key="1">
    <citation type="journal article" date="2010" name="Stand. Genomic Sci.">
        <title>Complete genome sequence of Nocardiopsis dassonvillei type strain (IMRU 509).</title>
        <authorList>
            <person name="Sun H."/>
            <person name="Lapidus A."/>
            <person name="Nolan M."/>
            <person name="Lucas S."/>
            <person name="Del Rio T.G."/>
            <person name="Tice H."/>
            <person name="Cheng J.F."/>
            <person name="Tapia R."/>
            <person name="Han C."/>
            <person name="Goodwin L."/>
            <person name="Pitluck S."/>
            <person name="Pagani I."/>
            <person name="Ivanova N."/>
            <person name="Mavromatis K."/>
            <person name="Mikhailova N."/>
            <person name="Pati A."/>
            <person name="Chen A."/>
            <person name="Palaniappan K."/>
            <person name="Land M."/>
            <person name="Hauser L."/>
            <person name="Chang Y.J."/>
            <person name="Jeffries C.D."/>
            <person name="Djao O.D."/>
            <person name="Rohde M."/>
            <person name="Sikorski J."/>
            <person name="Goker M."/>
            <person name="Woyke T."/>
            <person name="Bristow J."/>
            <person name="Eisen J.A."/>
            <person name="Markowitz V."/>
            <person name="Hugenholtz P."/>
            <person name="Kyrpides N.C."/>
            <person name="Klenk H.P."/>
        </authorList>
    </citation>
    <scope>NUCLEOTIDE SEQUENCE [LARGE SCALE GENOMIC DNA]</scope>
    <source>
        <strain evidence="3">ATCC 23218 / DSM 43111 / CIP 107115 / JCM 7437 / KCTC 9190 / NBRC 14626 / NCTC 10488 / NRRL B-5397 / IMRU 509</strain>
    </source>
</reference>
<evidence type="ECO:0000313" key="3">
    <source>
        <dbReference type="Proteomes" id="UP000002219"/>
    </source>
</evidence>
<feature type="region of interest" description="Disordered" evidence="1">
    <location>
        <begin position="1"/>
        <end position="57"/>
    </location>
</feature>
<organism evidence="2 3">
    <name type="scientific">Nocardiopsis dassonvillei (strain ATCC 23218 / DSM 43111 / CIP 107115 / JCM 7437 / KCTC 9190 / NBRC 14626 / NCTC 10488 / NRRL B-5397 / IMRU 509)</name>
    <name type="common">Actinomadura dassonvillei</name>
    <dbReference type="NCBI Taxonomy" id="446468"/>
    <lineage>
        <taxon>Bacteria</taxon>
        <taxon>Bacillati</taxon>
        <taxon>Actinomycetota</taxon>
        <taxon>Actinomycetes</taxon>
        <taxon>Streptosporangiales</taxon>
        <taxon>Nocardiopsidaceae</taxon>
        <taxon>Nocardiopsis</taxon>
    </lineage>
</organism>
<dbReference type="HOGENOM" id="CLU_2992168_0_0_11"/>
<feature type="compositionally biased region" description="Polar residues" evidence="1">
    <location>
        <begin position="33"/>
        <end position="51"/>
    </location>
</feature>
<accession>D7B1U7</accession>
<gene>
    <name evidence="2" type="ordered locus">Ndas_1127</name>
</gene>
<dbReference type="KEGG" id="nda:Ndas_1127"/>
<sequence length="57" mass="6443">MCGRALPAPTGWRERERPHHERTGRGAFPDRSALQTRHFSATGSSTKTGISRSVFFW</sequence>
<dbReference type="AlphaFoldDB" id="D7B1U7"/>
<proteinExistence type="predicted"/>
<evidence type="ECO:0000256" key="1">
    <source>
        <dbReference type="SAM" id="MobiDB-lite"/>
    </source>
</evidence>
<feature type="compositionally biased region" description="Basic and acidic residues" evidence="1">
    <location>
        <begin position="12"/>
        <end position="24"/>
    </location>
</feature>